<dbReference type="GO" id="GO:0045944">
    <property type="term" value="P:positive regulation of transcription by RNA polymerase II"/>
    <property type="evidence" value="ECO:0007669"/>
    <property type="project" value="TreeGrafter"/>
</dbReference>
<keyword evidence="10" id="KW-1133">Transmembrane helix</keyword>
<dbReference type="SUPFAM" id="SSF57701">
    <property type="entry name" value="Zn2/Cys6 DNA-binding domain"/>
    <property type="match status" value="1"/>
</dbReference>
<feature type="non-terminal residue" evidence="12">
    <location>
        <position position="801"/>
    </location>
</feature>
<evidence type="ECO:0000313" key="13">
    <source>
        <dbReference type="Proteomes" id="UP000258309"/>
    </source>
</evidence>
<dbReference type="OrthoDB" id="2399539at2759"/>
<evidence type="ECO:0000313" key="12">
    <source>
        <dbReference type="EMBL" id="RFU35285.1"/>
    </source>
</evidence>
<dbReference type="PANTHER" id="PTHR47782">
    <property type="entry name" value="ZN(II)2CYS6 TRANSCRIPTION FACTOR (EUROFUNG)-RELATED"/>
    <property type="match status" value="1"/>
</dbReference>
<feature type="non-terminal residue" evidence="12">
    <location>
        <position position="1"/>
    </location>
</feature>
<dbReference type="InterPro" id="IPR052202">
    <property type="entry name" value="Yeast_MetPath_Reg"/>
</dbReference>
<dbReference type="SMART" id="SM00066">
    <property type="entry name" value="GAL4"/>
    <property type="match status" value="1"/>
</dbReference>
<evidence type="ECO:0000256" key="6">
    <source>
        <dbReference type="ARBA" id="ARBA00023163"/>
    </source>
</evidence>
<keyword evidence="13" id="KW-1185">Reference proteome</keyword>
<dbReference type="AlphaFoldDB" id="A0A3E2HPH6"/>
<keyword evidence="8" id="KW-0175">Coiled coil</keyword>
<dbReference type="OMA" id="SSVDYHK"/>
<dbReference type="PROSITE" id="PS00463">
    <property type="entry name" value="ZN2_CY6_FUNGAL_1"/>
    <property type="match status" value="1"/>
</dbReference>
<name>A0A3E2HPH6_SCYLI</name>
<dbReference type="GO" id="GO:0006351">
    <property type="term" value="P:DNA-templated transcription"/>
    <property type="evidence" value="ECO:0007669"/>
    <property type="project" value="InterPro"/>
</dbReference>
<protein>
    <recommendedName>
        <fullName evidence="11">Zn(2)-C6 fungal-type domain-containing protein</fullName>
    </recommendedName>
</protein>
<comment type="caution">
    <text evidence="12">The sequence shown here is derived from an EMBL/GenBank/DDBJ whole genome shotgun (WGS) entry which is preliminary data.</text>
</comment>
<keyword evidence="4" id="KW-0805">Transcription regulation</keyword>
<organism evidence="12 13">
    <name type="scientific">Scytalidium lignicola</name>
    <name type="common">Hyphomycete</name>
    <dbReference type="NCBI Taxonomy" id="5539"/>
    <lineage>
        <taxon>Eukaryota</taxon>
        <taxon>Fungi</taxon>
        <taxon>Dikarya</taxon>
        <taxon>Ascomycota</taxon>
        <taxon>Pezizomycotina</taxon>
        <taxon>Leotiomycetes</taxon>
        <taxon>Leotiomycetes incertae sedis</taxon>
        <taxon>Scytalidium</taxon>
    </lineage>
</organism>
<evidence type="ECO:0000256" key="9">
    <source>
        <dbReference type="SAM" id="MobiDB-lite"/>
    </source>
</evidence>
<dbReference type="Pfam" id="PF04082">
    <property type="entry name" value="Fungal_trans"/>
    <property type="match status" value="1"/>
</dbReference>
<dbReference type="CDD" id="cd00067">
    <property type="entry name" value="GAL4"/>
    <property type="match status" value="1"/>
</dbReference>
<dbReference type="SMART" id="SM00906">
    <property type="entry name" value="Fungal_trans"/>
    <property type="match status" value="1"/>
</dbReference>
<dbReference type="PROSITE" id="PS50048">
    <property type="entry name" value="ZN2_CY6_FUNGAL_2"/>
    <property type="match status" value="1"/>
</dbReference>
<dbReference type="Pfam" id="PF00172">
    <property type="entry name" value="Zn_clus"/>
    <property type="match status" value="1"/>
</dbReference>
<evidence type="ECO:0000256" key="2">
    <source>
        <dbReference type="ARBA" id="ARBA00022723"/>
    </source>
</evidence>
<keyword evidence="10" id="KW-0812">Transmembrane</keyword>
<evidence type="ECO:0000256" key="8">
    <source>
        <dbReference type="SAM" id="Coils"/>
    </source>
</evidence>
<dbReference type="GO" id="GO:0008270">
    <property type="term" value="F:zinc ion binding"/>
    <property type="evidence" value="ECO:0007669"/>
    <property type="project" value="InterPro"/>
</dbReference>
<accession>A0A3E2HPH6</accession>
<feature type="compositionally biased region" description="Polar residues" evidence="9">
    <location>
        <begin position="140"/>
        <end position="149"/>
    </location>
</feature>
<reference evidence="12 13" key="1">
    <citation type="submission" date="2018-05" db="EMBL/GenBank/DDBJ databases">
        <title>Draft genome sequence of Scytalidium lignicola DSM 105466, a ubiquitous saprotrophic fungus.</title>
        <authorList>
            <person name="Buettner E."/>
            <person name="Gebauer A.M."/>
            <person name="Hofrichter M."/>
            <person name="Liers C."/>
            <person name="Kellner H."/>
        </authorList>
    </citation>
    <scope>NUCLEOTIDE SEQUENCE [LARGE SCALE GENOMIC DNA]</scope>
    <source>
        <strain evidence="12 13">DSM 105466</strain>
    </source>
</reference>
<evidence type="ECO:0000256" key="10">
    <source>
        <dbReference type="SAM" id="Phobius"/>
    </source>
</evidence>
<evidence type="ECO:0000256" key="1">
    <source>
        <dbReference type="ARBA" id="ARBA00004123"/>
    </source>
</evidence>
<dbReference type="GO" id="GO:0000981">
    <property type="term" value="F:DNA-binding transcription factor activity, RNA polymerase II-specific"/>
    <property type="evidence" value="ECO:0007669"/>
    <property type="project" value="InterPro"/>
</dbReference>
<evidence type="ECO:0000256" key="7">
    <source>
        <dbReference type="ARBA" id="ARBA00023242"/>
    </source>
</evidence>
<keyword evidence="5" id="KW-0238">DNA-binding</keyword>
<dbReference type="STRING" id="5539.A0A3E2HPH6"/>
<gene>
    <name evidence="12" type="ORF">B7463_g1034</name>
</gene>
<proteinExistence type="predicted"/>
<keyword evidence="10" id="KW-0472">Membrane</keyword>
<dbReference type="PANTHER" id="PTHR47782:SF12">
    <property type="entry name" value="ZN(II)2CYS6 TRANSCRIPTION FACTOR (EUROFUNG)"/>
    <property type="match status" value="1"/>
</dbReference>
<dbReference type="InterPro" id="IPR001138">
    <property type="entry name" value="Zn2Cys6_DnaBD"/>
</dbReference>
<feature type="transmembrane region" description="Helical" evidence="10">
    <location>
        <begin position="577"/>
        <end position="595"/>
    </location>
</feature>
<dbReference type="CDD" id="cd12148">
    <property type="entry name" value="fungal_TF_MHR"/>
    <property type="match status" value="1"/>
</dbReference>
<feature type="domain" description="Zn(2)-C6 fungal-type" evidence="11">
    <location>
        <begin position="48"/>
        <end position="78"/>
    </location>
</feature>
<dbReference type="Gene3D" id="4.10.240.10">
    <property type="entry name" value="Zn(2)-C6 fungal-type DNA-binding domain"/>
    <property type="match status" value="1"/>
</dbReference>
<feature type="coiled-coil region" evidence="8">
    <location>
        <begin position="92"/>
        <end position="119"/>
    </location>
</feature>
<evidence type="ECO:0000259" key="11">
    <source>
        <dbReference type="PROSITE" id="PS50048"/>
    </source>
</evidence>
<dbReference type="InterPro" id="IPR036864">
    <property type="entry name" value="Zn2-C6_fun-type_DNA-bd_sf"/>
</dbReference>
<dbReference type="EMBL" id="NCSJ02000010">
    <property type="protein sequence ID" value="RFU35285.1"/>
    <property type="molecule type" value="Genomic_DNA"/>
</dbReference>
<evidence type="ECO:0000256" key="4">
    <source>
        <dbReference type="ARBA" id="ARBA00023015"/>
    </source>
</evidence>
<evidence type="ECO:0000256" key="3">
    <source>
        <dbReference type="ARBA" id="ARBA00022833"/>
    </source>
</evidence>
<dbReference type="InterPro" id="IPR007219">
    <property type="entry name" value="XnlR_reg_dom"/>
</dbReference>
<dbReference type="GO" id="GO:0005634">
    <property type="term" value="C:nucleus"/>
    <property type="evidence" value="ECO:0007669"/>
    <property type="project" value="UniProtKB-SubCell"/>
</dbReference>
<keyword evidence="6" id="KW-0804">Transcription</keyword>
<dbReference type="Proteomes" id="UP000258309">
    <property type="component" value="Unassembled WGS sequence"/>
</dbReference>
<keyword evidence="7" id="KW-0539">Nucleus</keyword>
<feature type="region of interest" description="Disordered" evidence="9">
    <location>
        <begin position="127"/>
        <end position="149"/>
    </location>
</feature>
<keyword evidence="2" id="KW-0479">Metal-binding</keyword>
<evidence type="ECO:0000256" key="5">
    <source>
        <dbReference type="ARBA" id="ARBA00023125"/>
    </source>
</evidence>
<keyword evidence="3" id="KW-0862">Zinc</keyword>
<comment type="subcellular location">
    <subcellularLocation>
        <location evidence="1">Nucleus</location>
    </subcellularLocation>
</comment>
<sequence>MALLHDLRVVKAQEFLSPSFGLHRRRRRCLFFLSMLPLIPSRLKVMQACDLCHRRKSRCDKVRPTCGFCAKAGLVCIFTDRSKEPLFRKEHVEALERKLRQTEAKNKALLSDLARLRTLTAGAASPGGKGILATPRETLESNSPNNDSLSSEVINEVSFLASTAAGERYYLGSTSGVLFANLVRASVDVSTPSHLPASPLGNSDTSLRSSARKSINASNVRDTLPSRDLAKELFNHYFAHDHLCYPFLYATETISIVDSIYSDPSYYTKHTFQAFVFDMILAIATANVYKFDWQMLPSAETHHARAMLRINEVFQAGGLPGLQAILLLCQYRTSSSIQDTSASMWHLVGIAVRIAYELGLHREAAYRIRPEEAMDDETLEILRNQEIRRRCFWSVLTMDRVVSITLGRPVAIDVAEVDVSLPSIEIEHLTRPPSLESTLPSDLNRTAIFIHIVNYRLLCGKIMRTLHGLKRPGDNEESMRKLRDDLALELESWRSKTEDLHLPEMDLSSTIPANWSSFRSKEWYEVIYNNAVLMLFRPSPMLSTISGDSTTLRKLFTSSKQAVILYAYLHRSRKINYSWITLHSIFMAGLTYIYALSRHFRERRRGPAASGSVLDPDPSPIEIVNDTRACSNVLVAVSERWNTLRGCHEVFDKLSDAVLADAIKLQCNTAMRSQPQTTAQSQISIPRVAQGQEQFQNAPETESTLKIFQQFQVQTPDANGSGVQWSRDGSMIPEQSQQFFSNPSPLTVDSEFRSCFDDLQHLYNNSFGNDPVIELSQDWLGYIQDFDGMIQPQASMEMYTS</sequence>
<dbReference type="GO" id="GO:0043565">
    <property type="term" value="F:sequence-specific DNA binding"/>
    <property type="evidence" value="ECO:0007669"/>
    <property type="project" value="TreeGrafter"/>
</dbReference>